<reference evidence="2" key="1">
    <citation type="submission" date="2022-11" db="UniProtKB">
        <authorList>
            <consortium name="WormBaseParasite"/>
        </authorList>
    </citation>
    <scope>IDENTIFICATION</scope>
</reference>
<organism evidence="1 2">
    <name type="scientific">Parascaris equorum</name>
    <name type="common">Equine roundworm</name>
    <dbReference type="NCBI Taxonomy" id="6256"/>
    <lineage>
        <taxon>Eukaryota</taxon>
        <taxon>Metazoa</taxon>
        <taxon>Ecdysozoa</taxon>
        <taxon>Nematoda</taxon>
        <taxon>Chromadorea</taxon>
        <taxon>Rhabditida</taxon>
        <taxon>Spirurina</taxon>
        <taxon>Ascaridomorpha</taxon>
        <taxon>Ascaridoidea</taxon>
        <taxon>Ascarididae</taxon>
        <taxon>Parascaris</taxon>
    </lineage>
</organism>
<proteinExistence type="predicted"/>
<keyword evidence="1" id="KW-1185">Reference proteome</keyword>
<sequence>LSSVECRDRRNCILVLPHCYKAITFAFTSRKITNYLNTKNSSKRSE</sequence>
<dbReference type="AlphaFoldDB" id="A0A914RMP5"/>
<dbReference type="WBParaSite" id="PEQ_0000767701-mRNA-1">
    <property type="protein sequence ID" value="PEQ_0000767701-mRNA-1"/>
    <property type="gene ID" value="PEQ_0000767701"/>
</dbReference>
<evidence type="ECO:0000313" key="2">
    <source>
        <dbReference type="WBParaSite" id="PEQ_0000767701-mRNA-1"/>
    </source>
</evidence>
<accession>A0A914RMP5</accession>
<dbReference type="Proteomes" id="UP000887564">
    <property type="component" value="Unplaced"/>
</dbReference>
<name>A0A914RMP5_PAREQ</name>
<evidence type="ECO:0000313" key="1">
    <source>
        <dbReference type="Proteomes" id="UP000887564"/>
    </source>
</evidence>
<protein>
    <submittedName>
        <fullName evidence="2">Uncharacterized protein</fullName>
    </submittedName>
</protein>